<evidence type="ECO:0000256" key="1">
    <source>
        <dbReference type="SAM" id="MobiDB-lite"/>
    </source>
</evidence>
<proteinExistence type="predicted"/>
<feature type="region of interest" description="Disordered" evidence="1">
    <location>
        <begin position="534"/>
        <end position="559"/>
    </location>
</feature>
<reference evidence="3" key="1">
    <citation type="submission" date="2019-06" db="EMBL/GenBank/DDBJ databases">
        <title>Draft genome sequence of the griseofulvin-producing fungus Xylaria cubensis strain G536.</title>
        <authorList>
            <person name="Mead M.E."/>
            <person name="Raja H.A."/>
            <person name="Steenwyk J.L."/>
            <person name="Knowles S.L."/>
            <person name="Oberlies N.H."/>
            <person name="Rokas A."/>
        </authorList>
    </citation>
    <scope>NUCLEOTIDE SEQUENCE [LARGE SCALE GENOMIC DNA]</scope>
    <source>
        <strain evidence="3">G536</strain>
    </source>
</reference>
<feature type="compositionally biased region" description="Polar residues" evidence="1">
    <location>
        <begin position="441"/>
        <end position="453"/>
    </location>
</feature>
<dbReference type="Proteomes" id="UP000319160">
    <property type="component" value="Unassembled WGS sequence"/>
</dbReference>
<evidence type="ECO:0000313" key="2">
    <source>
        <dbReference type="EMBL" id="TRX88286.1"/>
    </source>
</evidence>
<feature type="compositionally biased region" description="Pro residues" evidence="1">
    <location>
        <begin position="383"/>
        <end position="395"/>
    </location>
</feature>
<gene>
    <name evidence="2" type="ORF">FHL15_010790</name>
</gene>
<feature type="region of interest" description="Disordered" evidence="1">
    <location>
        <begin position="267"/>
        <end position="501"/>
    </location>
</feature>
<dbReference type="EMBL" id="VFLP01000092">
    <property type="protein sequence ID" value="TRX88286.1"/>
    <property type="molecule type" value="Genomic_DNA"/>
</dbReference>
<feature type="compositionally biased region" description="Low complexity" evidence="1">
    <location>
        <begin position="466"/>
        <end position="475"/>
    </location>
</feature>
<dbReference type="AlphaFoldDB" id="A0A553HK08"/>
<organism evidence="2 3">
    <name type="scientific">Xylaria flabelliformis</name>
    <dbReference type="NCBI Taxonomy" id="2512241"/>
    <lineage>
        <taxon>Eukaryota</taxon>
        <taxon>Fungi</taxon>
        <taxon>Dikarya</taxon>
        <taxon>Ascomycota</taxon>
        <taxon>Pezizomycotina</taxon>
        <taxon>Sordariomycetes</taxon>
        <taxon>Xylariomycetidae</taxon>
        <taxon>Xylariales</taxon>
        <taxon>Xylariaceae</taxon>
        <taxon>Xylaria</taxon>
    </lineage>
</organism>
<feature type="compositionally biased region" description="Basic and acidic residues" evidence="1">
    <location>
        <begin position="480"/>
        <end position="499"/>
    </location>
</feature>
<dbReference type="OrthoDB" id="5138418at2759"/>
<comment type="caution">
    <text evidence="2">The sequence shown here is derived from an EMBL/GenBank/DDBJ whole genome shotgun (WGS) entry which is preliminary data.</text>
</comment>
<dbReference type="STRING" id="2512241.A0A553HK08"/>
<feature type="compositionally biased region" description="Polar residues" evidence="1">
    <location>
        <begin position="267"/>
        <end position="278"/>
    </location>
</feature>
<keyword evidence="3" id="KW-1185">Reference proteome</keyword>
<feature type="compositionally biased region" description="Gly residues" evidence="1">
    <location>
        <begin position="549"/>
        <end position="559"/>
    </location>
</feature>
<accession>A0A553HK08</accession>
<protein>
    <submittedName>
        <fullName evidence="2">Uncharacterized protein</fullName>
    </submittedName>
</protein>
<sequence length="559" mass="61211">MYILIDQISHRDTEAARVNVLTTTVPPASRSLFLPTEYTILHIHPNTSLEMSYNSQILMSGTFHLDLPNGGGGRGAPFPGVHPGLFRPPASPSVSSSMYLGRSTASLQSEIPTPISNAKRKRIGARESTPIRDWAMTGDGNSNADHINDSRSYFDFRANGNEKRYVLAGQIETPSGAMQKELGHMEDSVYSDVDYRRALGSKRSRDDVDSPASRPMILELDNQISTGWGSYAISTIGGVVGKVWEFCKTGAFRGFYAGGGRGYEVSQETQQQSANSQVGWGLSPSPADLPQPDDSQYYYEHDTPESTPPPAAKRRQISHGTHTDELRKNWVMIDEPANVSRQPSLASRASSRRPVQRTASPSLVRRISKPVSRLNAPNFNRHPPAPTRPARPSPAPISTHEPASFASTRSPAASPAVIAQAPSRIPVPSRPQSPSPFAASHFTQQPSRASSPSPYAKRERGHRRSQSAMSASSISPMKVTKRESMHEKQDNTPRLDAKARSLAAKRMKEEIETDMRINDFNSRLRDMIRQGKEALGTTFEVEGDDEGGRGGGGDPWESE</sequence>
<name>A0A553HK08_9PEZI</name>
<feature type="compositionally biased region" description="Low complexity" evidence="1">
    <location>
        <begin position="340"/>
        <end position="349"/>
    </location>
</feature>
<evidence type="ECO:0000313" key="3">
    <source>
        <dbReference type="Proteomes" id="UP000319160"/>
    </source>
</evidence>